<dbReference type="Proteomes" id="UP000247823">
    <property type="component" value="Unassembled WGS sequence"/>
</dbReference>
<dbReference type="EMBL" id="LJEX02000094">
    <property type="protein sequence ID" value="OCO84745.1"/>
    <property type="molecule type" value="Genomic_DNA"/>
</dbReference>
<dbReference type="InterPro" id="IPR003848">
    <property type="entry name" value="DUF218"/>
</dbReference>
<reference evidence="12 18" key="5">
    <citation type="submission" date="2018-05" db="EMBL/GenBank/DDBJ databases">
        <title>Klebsiella quasipneumonaiae provides a window into carbapenemase gene transfer, plasmid rearrangements and nosocomial acquisition from the hospital environment.</title>
        <authorList>
            <person name="Mathers A.J."/>
            <person name="Vegesana K."/>
            <person name="Stoesser N."/>
            <person name="Crook D."/>
            <person name="Vaughan A."/>
            <person name="Barry K."/>
            <person name="Parikh H."/>
            <person name="Sebra R."/>
            <person name="Kotay S."/>
            <person name="Walker A.S."/>
            <person name="Sheppard A.E."/>
        </authorList>
    </citation>
    <scope>NUCLEOTIDE SEQUENCE [LARGE SCALE GENOMIC DNA]</scope>
    <source>
        <strain evidence="12 18">CAV1761</strain>
    </source>
</reference>
<keyword evidence="2" id="KW-1003">Cell membrane</keyword>
<evidence type="ECO:0000313" key="16">
    <source>
        <dbReference type="Proteomes" id="UP000030378"/>
    </source>
</evidence>
<evidence type="ECO:0000313" key="14">
    <source>
        <dbReference type="EMBL" id="PNO71176.1"/>
    </source>
</evidence>
<reference evidence="15" key="8">
    <citation type="submission" date="2018-06" db="EMBL/GenBank/DDBJ databases">
        <authorList>
            <person name="Martins R.C."/>
            <person name="Perdigao-Neto L.V."/>
            <person name="Costa S.F."/>
            <person name="Levin A.S.S."/>
        </authorList>
    </citation>
    <scope>NUCLEOTIDE SEQUENCE</scope>
    <source>
        <strain evidence="15">1283</strain>
    </source>
</reference>
<dbReference type="AlphaFoldDB" id="A0A0G3SN42"/>
<dbReference type="EMBL" id="CP029449">
    <property type="protein sequence ID" value="AWL67231.1"/>
    <property type="molecule type" value="Genomic_DNA"/>
</dbReference>
<evidence type="ECO:0000256" key="6">
    <source>
        <dbReference type="ARBA" id="ARBA00023136"/>
    </source>
</evidence>
<dbReference type="PANTHER" id="PTHR30336">
    <property type="entry name" value="INNER MEMBRANE PROTEIN, PROBABLE PERMEASE"/>
    <property type="match status" value="1"/>
</dbReference>
<evidence type="ECO:0000313" key="19">
    <source>
        <dbReference type="Proteomes" id="UP000247823"/>
    </source>
</evidence>
<evidence type="ECO:0000313" key="13">
    <source>
        <dbReference type="EMBL" id="OCO84745.1"/>
    </source>
</evidence>
<accession>A0A0G3SN42</accession>
<keyword evidence="3" id="KW-0997">Cell inner membrane</keyword>
<dbReference type="PANTHER" id="PTHR30336:SF4">
    <property type="entry name" value="ENVELOPE BIOGENESIS FACTOR ELYC"/>
    <property type="match status" value="1"/>
</dbReference>
<evidence type="ECO:0000313" key="12">
    <source>
        <dbReference type="EMBL" id="AWL67231.1"/>
    </source>
</evidence>
<dbReference type="Proteomes" id="UP000030378">
    <property type="component" value="Unassembled WGS sequence"/>
</dbReference>
<evidence type="ECO:0000313" key="15">
    <source>
        <dbReference type="EMBL" id="PYA71653.1"/>
    </source>
</evidence>
<evidence type="ECO:0000256" key="8">
    <source>
        <dbReference type="ARBA" id="ARBA00053487"/>
    </source>
</evidence>
<gene>
    <name evidence="13" type="ORF">AN695_0215395</name>
    <name evidence="12" type="ORF">DKC05_05925</name>
    <name evidence="15" type="ORF">DMW51_06425</name>
    <name evidence="14" type="ORF">MC70_014750</name>
</gene>
<reference evidence="14" key="4">
    <citation type="submission" date="2017-12" db="EMBL/GenBank/DDBJ databases">
        <title>FDA dAtabase for Regulatory Grade micrObial Sequences (FDA-ARGOS): Supporting development and validation of Infectious Disease Dx tests.</title>
        <authorList>
            <person name="Campos J."/>
            <person name="Goldberg B."/>
            <person name="Tallon L.J."/>
            <person name="Sadzewicz L."/>
            <person name="Sengamalay N."/>
            <person name="Ott S."/>
            <person name="Godinez A."/>
            <person name="Nagaraj S."/>
            <person name="Vavikolanu K."/>
            <person name="Vyas G."/>
            <person name="Nadendla S."/>
            <person name="Aluvathingal J."/>
            <person name="Geyer C."/>
            <person name="Nandy P."/>
            <person name="Hobson J."/>
            <person name="Sichtig H."/>
        </authorList>
    </citation>
    <scope>NUCLEOTIDE SEQUENCE</scope>
    <source>
        <strain evidence="14">FDAARGOS_79</strain>
    </source>
</reference>
<evidence type="ECO:0000256" key="5">
    <source>
        <dbReference type="ARBA" id="ARBA00022989"/>
    </source>
</evidence>
<comment type="function">
    <text evidence="8">Plays a critical role in the metabolism of the essential lipid carrier used for cell wall synthesis.</text>
</comment>
<dbReference type="Proteomes" id="UP000245399">
    <property type="component" value="Chromosome"/>
</dbReference>
<comment type="subcellular location">
    <subcellularLocation>
        <location evidence="1">Cell inner membrane</location>
        <topology evidence="1">Multi-pass membrane protein</topology>
    </subcellularLocation>
</comment>
<evidence type="ECO:0000256" key="9">
    <source>
        <dbReference type="ARBA" id="ARBA00070389"/>
    </source>
</evidence>
<evidence type="ECO:0000256" key="1">
    <source>
        <dbReference type="ARBA" id="ARBA00004429"/>
    </source>
</evidence>
<reference evidence="19" key="6">
    <citation type="submission" date="2018-06" db="EMBL/GenBank/DDBJ databases">
        <title>Serratia marcescens genome sequencing and assembly.</title>
        <authorList>
            <person name="Martins R.C."/>
            <person name="Perdigao-Neto L.V."/>
            <person name="Costa S.F."/>
            <person name="Levin A.S.S."/>
        </authorList>
    </citation>
    <scope>NUCLEOTIDE SEQUENCE [LARGE SCALE GENOMIC DNA]</scope>
    <source>
        <strain evidence="19">1283</strain>
    </source>
</reference>
<keyword evidence="4 10" id="KW-0812">Transmembrane</keyword>
<evidence type="ECO:0000256" key="2">
    <source>
        <dbReference type="ARBA" id="ARBA00022475"/>
    </source>
</evidence>
<dbReference type="InterPro" id="IPR051599">
    <property type="entry name" value="Cell_Envelope_Assoc"/>
</dbReference>
<dbReference type="GeneID" id="98187587"/>
<evidence type="ECO:0000256" key="3">
    <source>
        <dbReference type="ARBA" id="ARBA00022519"/>
    </source>
</evidence>
<dbReference type="GO" id="GO:0005886">
    <property type="term" value="C:plasma membrane"/>
    <property type="evidence" value="ECO:0007669"/>
    <property type="project" value="UniProtKB-SubCell"/>
</dbReference>
<organism evidence="13 17">
    <name type="scientific">Serratia marcescens</name>
    <dbReference type="NCBI Taxonomy" id="615"/>
    <lineage>
        <taxon>Bacteria</taxon>
        <taxon>Pseudomonadati</taxon>
        <taxon>Pseudomonadota</taxon>
        <taxon>Gammaproteobacteria</taxon>
        <taxon>Enterobacterales</taxon>
        <taxon>Yersiniaceae</taxon>
        <taxon>Serratia</taxon>
    </lineage>
</organism>
<dbReference type="CDD" id="cd06259">
    <property type="entry name" value="YdcF-like"/>
    <property type="match status" value="1"/>
</dbReference>
<dbReference type="Pfam" id="PF02698">
    <property type="entry name" value="DUF218"/>
    <property type="match status" value="1"/>
</dbReference>
<dbReference type="FunFam" id="3.40.50.620:FF:000164">
    <property type="entry name" value="Envelope biogenesis factor ElyC"/>
    <property type="match status" value="1"/>
</dbReference>
<reference evidence="15 19" key="7">
    <citation type="submission" date="2018-06" db="EMBL/GenBank/DDBJ databases">
        <title>Serratia marcescens genome sequencing and assembly.</title>
        <authorList>
            <person name="Martins R.C.R."/>
            <person name="Perdigao-Neto L.V."/>
            <person name="Costa S.F."/>
            <person name="Levin A.S.S."/>
        </authorList>
    </citation>
    <scope>NUCLEOTIDE SEQUENCE [LARGE SCALE GENOMIC DNA]</scope>
    <source>
        <strain evidence="15 19">1283</strain>
    </source>
</reference>
<sequence length="257" mass="28504">MLFNLKKFFGAMLMPLPLLMLLMGLALLLLWFTRWQKSGKTIFTLSWLFLLLFSLQPVADRLLRPIEAQYQTYRGNDPVSYIVVLGGGYTYNPDWAPSSNLLGNSLPRVTEGVRLYLAHPGARMVFTGASAGSMQSNAATAALVAESLGVPRSDMVILREPRDTEEEAAQVAKLVGEQPFILVTSANHLPRAMRFFEAKGLHPIPAPANQLAIDSPLNIWDRATPSSMFLGHTERAWYETLGSLWQWLKGADRAGAE</sequence>
<dbReference type="Proteomes" id="UP000050489">
    <property type="component" value="Unassembled WGS sequence"/>
</dbReference>
<dbReference type="GO" id="GO:0000270">
    <property type="term" value="P:peptidoglycan metabolic process"/>
    <property type="evidence" value="ECO:0007669"/>
    <property type="project" value="TreeGrafter"/>
</dbReference>
<feature type="domain" description="DUF218" evidence="11">
    <location>
        <begin position="81"/>
        <end position="242"/>
    </location>
</feature>
<evidence type="ECO:0000313" key="18">
    <source>
        <dbReference type="Proteomes" id="UP000245399"/>
    </source>
</evidence>
<dbReference type="NCBIfam" id="NF007794">
    <property type="entry name" value="PRK10494.1"/>
    <property type="match status" value="1"/>
</dbReference>
<dbReference type="EMBL" id="QJQB01000144">
    <property type="protein sequence ID" value="PYA71653.1"/>
    <property type="molecule type" value="Genomic_DNA"/>
</dbReference>
<name>A0A0G3SN42_SERMA</name>
<reference evidence="16" key="3">
    <citation type="submission" date="2017-12" db="EMBL/GenBank/DDBJ databases">
        <title>FDA dAtabase for Regulatory Grade micrObial Sequences (FDA-ARGOS): Supporting development and validation of Infectious Disease Dx tests.</title>
        <authorList>
            <person name="Campos J."/>
            <person name="Goldberg B."/>
            <person name="Tallon L."/>
            <person name="Sadzewicz L."/>
            <person name="Sengamalay N."/>
            <person name="Ott S."/>
            <person name="Godinez A."/>
            <person name="Nagaraj S."/>
            <person name="Vavikolanu K."/>
            <person name="Vyas G."/>
            <person name="Nadendla S."/>
            <person name="Aluvathingal J."/>
            <person name="Geyer C."/>
            <person name="Nandy P."/>
            <person name="Hobson J."/>
            <person name="Sichtig H."/>
        </authorList>
    </citation>
    <scope>NUCLEOTIDE SEQUENCE [LARGE SCALE GENOMIC DNA]</scope>
    <source>
        <strain evidence="16">FDAARGOS_79</strain>
    </source>
</reference>
<evidence type="ECO:0000259" key="11">
    <source>
        <dbReference type="Pfam" id="PF02698"/>
    </source>
</evidence>
<evidence type="ECO:0000256" key="4">
    <source>
        <dbReference type="ARBA" id="ARBA00022692"/>
    </source>
</evidence>
<reference evidence="13" key="2">
    <citation type="journal article" date="2017" name="PLoS ONE">
        <title>Genomic and phenotypic characterisation of fluoroquinolone resistance mechanisms in Enterobacteriaceae in Durban, South Africa.</title>
        <authorList>
            <person name="Osei Sekyere J."/>
            <person name="Amoako D.G."/>
        </authorList>
    </citation>
    <scope>NUCLEOTIDE SEQUENCE</scope>
    <source>
        <strain evidence="13">945174350</strain>
    </source>
</reference>
<reference evidence="17" key="1">
    <citation type="submission" date="2016-04" db="EMBL/GenBank/DDBJ databases">
        <authorList>
            <person name="Osei Sekyere J."/>
            <person name="Sivertsen A."/>
            <person name="Pedersen A.T."/>
            <person name="Sundsfjord A."/>
        </authorList>
    </citation>
    <scope>NUCLEOTIDE SEQUENCE [LARGE SCALE GENOMIC DNA]</scope>
    <source>
        <strain evidence="17">945174350</strain>
    </source>
</reference>
<feature type="transmembrane region" description="Helical" evidence="10">
    <location>
        <begin position="12"/>
        <end position="32"/>
    </location>
</feature>
<dbReference type="GO" id="GO:0071555">
    <property type="term" value="P:cell wall organization"/>
    <property type="evidence" value="ECO:0007669"/>
    <property type="project" value="UniProtKB-KW"/>
</dbReference>
<protein>
    <recommendedName>
        <fullName evidence="9">Envelope biogenesis factor ElyC</fullName>
    </recommendedName>
</protein>
<dbReference type="RefSeq" id="WP_038880809.1">
    <property type="nucleotide sequence ID" value="NZ_CABMHU010000073.1"/>
</dbReference>
<evidence type="ECO:0000256" key="7">
    <source>
        <dbReference type="ARBA" id="ARBA00023316"/>
    </source>
</evidence>
<evidence type="ECO:0000256" key="10">
    <source>
        <dbReference type="SAM" id="Phobius"/>
    </source>
</evidence>
<keyword evidence="19" id="KW-1185">Reference proteome</keyword>
<keyword evidence="5 10" id="KW-1133">Transmembrane helix</keyword>
<keyword evidence="6 10" id="KW-0472">Membrane</keyword>
<evidence type="ECO:0000313" key="17">
    <source>
        <dbReference type="Proteomes" id="UP000050489"/>
    </source>
</evidence>
<feature type="transmembrane region" description="Helical" evidence="10">
    <location>
        <begin position="41"/>
        <end position="59"/>
    </location>
</feature>
<keyword evidence="7" id="KW-0961">Cell wall biogenesis/degradation</keyword>
<proteinExistence type="predicted"/>
<dbReference type="EMBL" id="JTBC02000002">
    <property type="protein sequence ID" value="PNO71176.1"/>
    <property type="molecule type" value="Genomic_DNA"/>
</dbReference>
<dbReference type="GO" id="GO:0043164">
    <property type="term" value="P:Gram-negative-bacterium-type cell wall biogenesis"/>
    <property type="evidence" value="ECO:0007669"/>
    <property type="project" value="TreeGrafter"/>
</dbReference>